<sequence>MERYARSHLANQTLLCHLTTHLGQERGSTAEFLADLAEVDVRRLYVPAGYPSMYEYCVGALHLSEQAAYKRILTARTARRFPAIFGALADGRLHLTAVVLLAPHLREATADELLAAAIHQSKAAIERLLAERFPRPDMLSCVAPLPVVPAAQGTALQAEPVAVQLSPEIVAGVPTAPAARGPQAEPVGAQLSPEIVAGQHSLEPAPAPLPPVGPRSRVQPLAPQRFGVQFTMSQSEYDDLCYAQALLGHQVPAGDVAPVFARALKALIPQLERQKFAATPKPRPGHRASRAETRHIPAEVKRAVWERDGGQCTFVSPTGHRCSARTRLEFDHVEAFARGGEATVSGIRLRCLAHNQFEAERTFGAEFMRSKRLSAAEARAAVKARAAAKAHAYAAGCERPSAAPG</sequence>
<evidence type="ECO:0000313" key="2">
    <source>
        <dbReference type="Proteomes" id="UP000319771"/>
    </source>
</evidence>
<gene>
    <name evidence="1" type="ORF">E6K81_01425</name>
</gene>
<reference evidence="1 2" key="1">
    <citation type="journal article" date="2019" name="Nat. Microbiol.">
        <title>Mediterranean grassland soil C-N compound turnover is dependent on rainfall and depth, and is mediated by genomically divergent microorganisms.</title>
        <authorList>
            <person name="Diamond S."/>
            <person name="Andeer P.F."/>
            <person name="Li Z."/>
            <person name="Crits-Christoph A."/>
            <person name="Burstein D."/>
            <person name="Anantharaman K."/>
            <person name="Lane K.R."/>
            <person name="Thomas B.C."/>
            <person name="Pan C."/>
            <person name="Northen T.R."/>
            <person name="Banfield J.F."/>
        </authorList>
    </citation>
    <scope>NUCLEOTIDE SEQUENCE [LARGE SCALE GENOMIC DNA]</scope>
    <source>
        <strain evidence="1">WS_11</strain>
    </source>
</reference>
<evidence type="ECO:0000313" key="1">
    <source>
        <dbReference type="EMBL" id="TMQ74076.1"/>
    </source>
</evidence>
<organism evidence="1 2">
    <name type="scientific">Eiseniibacteriota bacterium</name>
    <dbReference type="NCBI Taxonomy" id="2212470"/>
    <lineage>
        <taxon>Bacteria</taxon>
        <taxon>Candidatus Eiseniibacteriota</taxon>
    </lineage>
</organism>
<dbReference type="EMBL" id="VBPB01000016">
    <property type="protein sequence ID" value="TMQ74076.1"/>
    <property type="molecule type" value="Genomic_DNA"/>
</dbReference>
<evidence type="ECO:0008006" key="3">
    <source>
        <dbReference type="Google" id="ProtNLM"/>
    </source>
</evidence>
<dbReference type="AlphaFoldDB" id="A0A538UDX4"/>
<protein>
    <recommendedName>
        <fullName evidence="3">HNH endonuclease</fullName>
    </recommendedName>
</protein>
<accession>A0A538UDX4</accession>
<name>A0A538UDX4_UNCEI</name>
<dbReference type="Proteomes" id="UP000319771">
    <property type="component" value="Unassembled WGS sequence"/>
</dbReference>
<comment type="caution">
    <text evidence="1">The sequence shown here is derived from an EMBL/GenBank/DDBJ whole genome shotgun (WGS) entry which is preliminary data.</text>
</comment>
<proteinExistence type="predicted"/>